<feature type="site" description="Activates thiol group during catalysis" evidence="10">
    <location>
        <position position="209"/>
    </location>
</feature>
<feature type="binding site" evidence="9">
    <location>
        <position position="150"/>
    </location>
    <ligand>
        <name>NAD(+)</name>
        <dbReference type="ChEBI" id="CHEBI:57540"/>
    </ligand>
</feature>
<feature type="binding site" evidence="8">
    <location>
        <begin position="181"/>
        <end position="183"/>
    </location>
    <ligand>
        <name>D-glyceraldehyde 3-phosphate</name>
        <dbReference type="ChEBI" id="CHEBI:59776"/>
    </ligand>
</feature>
<evidence type="ECO:0000313" key="13">
    <source>
        <dbReference type="EMBL" id="ERG90601.1"/>
    </source>
</evidence>
<dbReference type="Proteomes" id="UP000030649">
    <property type="component" value="Unassembled WGS sequence"/>
</dbReference>
<keyword evidence="4" id="KW-0560">Oxidoreductase</keyword>
<dbReference type="SUPFAM" id="SSF51735">
    <property type="entry name" value="NAD(P)-binding Rossmann-fold domains"/>
    <property type="match status" value="1"/>
</dbReference>
<feature type="binding site" evidence="9">
    <location>
        <position position="347"/>
    </location>
    <ligand>
        <name>NAD(+)</name>
        <dbReference type="ChEBI" id="CHEBI:57540"/>
    </ligand>
</feature>
<dbReference type="FunFam" id="3.30.360.10:FF:000002">
    <property type="entry name" value="Glyceraldehyde-3-phosphate dehydrogenase"/>
    <property type="match status" value="1"/>
</dbReference>
<keyword evidence="3" id="KW-0521">NADP</keyword>
<accession>U1PET2</accession>
<evidence type="ECO:0000256" key="11">
    <source>
        <dbReference type="RuleBase" id="RU000397"/>
    </source>
</evidence>
<dbReference type="PIRSF" id="PIRSF000149">
    <property type="entry name" value="GAP_DH"/>
    <property type="match status" value="1"/>
</dbReference>
<gene>
    <name evidence="13" type="ORF">J07HQW1_00625</name>
</gene>
<dbReference type="STRING" id="1238424.J07HQW1_00625"/>
<comment type="catalytic activity">
    <reaction evidence="6">
        <text>D-glyceraldehyde 3-phosphate + phosphate + NAD(+) = (2R)-3-phospho-glyceroyl phosphate + NADH + H(+)</text>
        <dbReference type="Rhea" id="RHEA:10300"/>
        <dbReference type="ChEBI" id="CHEBI:15378"/>
        <dbReference type="ChEBI" id="CHEBI:43474"/>
        <dbReference type="ChEBI" id="CHEBI:57540"/>
        <dbReference type="ChEBI" id="CHEBI:57604"/>
        <dbReference type="ChEBI" id="CHEBI:57945"/>
        <dbReference type="ChEBI" id="CHEBI:59776"/>
        <dbReference type="EC" id="1.2.1.59"/>
    </reaction>
</comment>
<dbReference type="InterPro" id="IPR020829">
    <property type="entry name" value="GlycerAld_3-P_DH_cat"/>
</dbReference>
<dbReference type="GO" id="GO:0051287">
    <property type="term" value="F:NAD binding"/>
    <property type="evidence" value="ECO:0007669"/>
    <property type="project" value="InterPro"/>
</dbReference>
<dbReference type="InterPro" id="IPR020831">
    <property type="entry name" value="GlycerAld/Erythrose_P_DH"/>
</dbReference>
<keyword evidence="9" id="KW-0520">NAD</keyword>
<protein>
    <recommendedName>
        <fullName evidence="2">glyceraldehyde-3-phosphate dehydrogenase (NAD(P)(+)) (phosphorylating)</fullName>
        <ecNumber evidence="2">1.2.1.59</ecNumber>
    </recommendedName>
</protein>
<evidence type="ECO:0000256" key="1">
    <source>
        <dbReference type="ARBA" id="ARBA00007406"/>
    </source>
</evidence>
<feature type="active site" description="Nucleophile" evidence="7">
    <location>
        <position position="182"/>
    </location>
</feature>
<name>U1PET2_9EURY</name>
<dbReference type="CDD" id="cd05214">
    <property type="entry name" value="GAPDH_I_N"/>
    <property type="match status" value="1"/>
</dbReference>
<dbReference type="EC" id="1.2.1.59" evidence="2"/>
<evidence type="ECO:0000259" key="12">
    <source>
        <dbReference type="SMART" id="SM00846"/>
    </source>
</evidence>
<feature type="binding site" evidence="8">
    <location>
        <begin position="240"/>
        <end position="241"/>
    </location>
    <ligand>
        <name>D-glyceraldehyde 3-phosphate</name>
        <dbReference type="ChEBI" id="CHEBI:59776"/>
    </ligand>
</feature>
<dbReference type="EMBL" id="KE356560">
    <property type="protein sequence ID" value="ERG90601.1"/>
    <property type="molecule type" value="Genomic_DNA"/>
</dbReference>
<dbReference type="Gene3D" id="3.40.50.720">
    <property type="entry name" value="NAD(P)-binding Rossmann-like Domain"/>
    <property type="match status" value="1"/>
</dbReference>
<organism evidence="13 14">
    <name type="scientific">Haloquadratum walsbyi J07HQW1</name>
    <dbReference type="NCBI Taxonomy" id="1238424"/>
    <lineage>
        <taxon>Archaea</taxon>
        <taxon>Methanobacteriati</taxon>
        <taxon>Methanobacteriota</taxon>
        <taxon>Stenosarchaea group</taxon>
        <taxon>Halobacteria</taxon>
        <taxon>Halobacteriales</taxon>
        <taxon>Haloferacaceae</taxon>
        <taxon>Haloquadratum</taxon>
    </lineage>
</organism>
<evidence type="ECO:0000256" key="3">
    <source>
        <dbReference type="ARBA" id="ARBA00022857"/>
    </source>
</evidence>
<dbReference type="PANTHER" id="PTHR43148">
    <property type="entry name" value="GLYCERALDEHYDE-3-PHOSPHATE DEHYDROGENASE 2"/>
    <property type="match status" value="1"/>
</dbReference>
<dbReference type="SUPFAM" id="SSF55347">
    <property type="entry name" value="Glyceraldehyde-3-phosphate dehydrogenase-like, C-terminal domain"/>
    <property type="match status" value="1"/>
</dbReference>
<evidence type="ECO:0000313" key="14">
    <source>
        <dbReference type="Proteomes" id="UP000030649"/>
    </source>
</evidence>
<dbReference type="GO" id="GO:0043891">
    <property type="term" value="F:glyceraldehyde-3-phosphate dehydrogenase [NAD(P)+] (phosphorylating) activity"/>
    <property type="evidence" value="ECO:0007669"/>
    <property type="project" value="UniProtKB-EC"/>
</dbReference>
<dbReference type="FunFam" id="3.40.50.720:FF:000001">
    <property type="entry name" value="Glyceraldehyde-3-phosphate dehydrogenase"/>
    <property type="match status" value="1"/>
</dbReference>
<sequence>MSAVGTYGFKYVYEVYSHMSEKSNLSADSSHDAIRVGLNGFGRIGRSVLRAIIDNPSIELVGINDVMEFDDMGYLAKYDTVMGRADGISQDGNVLTVGETTVPLYNIQDPTELPWDQLNVDVTLECTGIFRTRSDAAAHLEAGADKVIISAPPKGDEPVKQIVYGVNHHEYAGEDILSNASCTTNSVSPVAKVLDDEFGIESGLLTTVHAYTGSQALIDSPMTKTRRGRAAAENIVPTSTGAAQATTEILPQLEGKLDGMAMRVPVPNGSITELVVNLSTGPSIKNVNDAFRDAADDGPLAGVLGYTDDEVVSSDIIGLPFSSMVDLHSTNQVNAGGLYKILTWYDNEFGFSNRMLDLAQFIMGSDTDTTTTA</sequence>
<dbReference type="SMART" id="SM00846">
    <property type="entry name" value="Gp_dh_N"/>
    <property type="match status" value="1"/>
</dbReference>
<dbReference type="NCBIfam" id="TIGR01534">
    <property type="entry name" value="GAPDH-I"/>
    <property type="match status" value="1"/>
</dbReference>
<dbReference type="AlphaFoldDB" id="U1PET2"/>
<feature type="binding site" evidence="9">
    <location>
        <position position="65"/>
    </location>
    <ligand>
        <name>NAD(+)</name>
        <dbReference type="ChEBI" id="CHEBI:57540"/>
    </ligand>
</feature>
<dbReference type="CDD" id="cd18126">
    <property type="entry name" value="GAPDH_I_C"/>
    <property type="match status" value="1"/>
</dbReference>
<feature type="binding site" evidence="8">
    <location>
        <position position="263"/>
    </location>
    <ligand>
        <name>D-glyceraldehyde 3-phosphate</name>
        <dbReference type="ChEBI" id="CHEBI:59776"/>
    </ligand>
</feature>
<proteinExistence type="inferred from homology"/>
<dbReference type="PRINTS" id="PR00078">
    <property type="entry name" value="G3PDHDRGNASE"/>
</dbReference>
<dbReference type="HOGENOM" id="CLU_030140_0_2_2"/>
<evidence type="ECO:0000256" key="10">
    <source>
        <dbReference type="PIRSR" id="PIRSR000149-4"/>
    </source>
</evidence>
<comment type="catalytic activity">
    <reaction evidence="5">
        <text>D-glyceraldehyde 3-phosphate + phosphate + NADP(+) = (2R)-3-phospho-glyceroyl phosphate + NADPH + H(+)</text>
        <dbReference type="Rhea" id="RHEA:10296"/>
        <dbReference type="ChEBI" id="CHEBI:15378"/>
        <dbReference type="ChEBI" id="CHEBI:43474"/>
        <dbReference type="ChEBI" id="CHEBI:57604"/>
        <dbReference type="ChEBI" id="CHEBI:57783"/>
        <dbReference type="ChEBI" id="CHEBI:58349"/>
        <dbReference type="ChEBI" id="CHEBI:59776"/>
        <dbReference type="EC" id="1.2.1.59"/>
    </reaction>
</comment>
<evidence type="ECO:0000256" key="7">
    <source>
        <dbReference type="PIRSR" id="PIRSR000149-1"/>
    </source>
</evidence>
<dbReference type="Pfam" id="PF00044">
    <property type="entry name" value="Gp_dh_N"/>
    <property type="match status" value="1"/>
</dbReference>
<dbReference type="GO" id="GO:0006006">
    <property type="term" value="P:glucose metabolic process"/>
    <property type="evidence" value="ECO:0007669"/>
    <property type="project" value="InterPro"/>
</dbReference>
<evidence type="ECO:0000256" key="5">
    <source>
        <dbReference type="ARBA" id="ARBA00048067"/>
    </source>
</evidence>
<dbReference type="InterPro" id="IPR020828">
    <property type="entry name" value="GlycerAld_3-P_DH_NAD(P)-bd"/>
</dbReference>
<dbReference type="Pfam" id="PF02800">
    <property type="entry name" value="Gp_dh_C"/>
    <property type="match status" value="1"/>
</dbReference>
<evidence type="ECO:0000256" key="2">
    <source>
        <dbReference type="ARBA" id="ARBA00013024"/>
    </source>
</evidence>
<evidence type="ECO:0000256" key="9">
    <source>
        <dbReference type="PIRSR" id="PIRSR000149-3"/>
    </source>
</evidence>
<feature type="binding site" evidence="9">
    <location>
        <begin position="43"/>
        <end position="44"/>
    </location>
    <ligand>
        <name>NAD(+)</name>
        <dbReference type="ChEBI" id="CHEBI:57540"/>
    </ligand>
</feature>
<dbReference type="InterPro" id="IPR036291">
    <property type="entry name" value="NAD(P)-bd_dom_sf"/>
</dbReference>
<reference evidence="13 14" key="1">
    <citation type="journal article" date="2013" name="PLoS ONE">
        <title>Assembly-driven community genomics of a hypersaline microbial ecosystem.</title>
        <authorList>
            <person name="Podell S."/>
            <person name="Ugalde J.A."/>
            <person name="Narasingarao P."/>
            <person name="Banfield J.F."/>
            <person name="Heidelberg K.B."/>
            <person name="Allen E.E."/>
        </authorList>
    </citation>
    <scope>NUCLEOTIDE SEQUENCE [LARGE SCALE GENOMIC DNA]</scope>
    <source>
        <strain evidence="14">J07HQW1</strain>
    </source>
</reference>
<evidence type="ECO:0000256" key="8">
    <source>
        <dbReference type="PIRSR" id="PIRSR000149-2"/>
    </source>
</evidence>
<feature type="domain" description="Glyceraldehyde 3-phosphate dehydrogenase NAD(P) binding" evidence="12">
    <location>
        <begin position="34"/>
        <end position="182"/>
    </location>
</feature>
<dbReference type="GO" id="GO:0050661">
    <property type="term" value="F:NADP binding"/>
    <property type="evidence" value="ECO:0007669"/>
    <property type="project" value="InterPro"/>
</dbReference>
<dbReference type="InterPro" id="IPR006424">
    <property type="entry name" value="Glyceraldehyde-3-P_DH_1"/>
</dbReference>
<feature type="binding site" evidence="8">
    <location>
        <position position="212"/>
    </location>
    <ligand>
        <name>D-glyceraldehyde 3-phosphate</name>
        <dbReference type="ChEBI" id="CHEBI:59776"/>
    </ligand>
</feature>
<dbReference type="Gene3D" id="3.30.360.10">
    <property type="entry name" value="Dihydrodipicolinate Reductase, domain 2"/>
    <property type="match status" value="1"/>
</dbReference>
<keyword evidence="9" id="KW-0547">Nucleotide-binding</keyword>
<comment type="similarity">
    <text evidence="1 11">Belongs to the glyceraldehyde-3-phosphate dehydrogenase family.</text>
</comment>
<evidence type="ECO:0000256" key="4">
    <source>
        <dbReference type="ARBA" id="ARBA00023002"/>
    </source>
</evidence>
<evidence type="ECO:0000256" key="6">
    <source>
        <dbReference type="ARBA" id="ARBA00048853"/>
    </source>
</evidence>